<accession>A0A9P9AUV7</accession>
<feature type="transmembrane region" description="Helical" evidence="5">
    <location>
        <begin position="48"/>
        <end position="68"/>
    </location>
</feature>
<feature type="transmembrane region" description="Helical" evidence="5">
    <location>
        <begin position="80"/>
        <end position="101"/>
    </location>
</feature>
<keyword evidence="2 5" id="KW-0812">Transmembrane</keyword>
<dbReference type="GO" id="GO:0016020">
    <property type="term" value="C:membrane"/>
    <property type="evidence" value="ECO:0007669"/>
    <property type="project" value="UniProtKB-SubCell"/>
</dbReference>
<dbReference type="PANTHER" id="PTHR31465">
    <property type="entry name" value="PROTEIN RTA1-RELATED"/>
    <property type="match status" value="1"/>
</dbReference>
<dbReference type="Pfam" id="PF04479">
    <property type="entry name" value="RTA1"/>
    <property type="match status" value="1"/>
</dbReference>
<dbReference type="Proteomes" id="UP000777438">
    <property type="component" value="Unassembled WGS sequence"/>
</dbReference>
<feature type="transmembrane region" description="Helical" evidence="5">
    <location>
        <begin position="198"/>
        <end position="216"/>
    </location>
</feature>
<evidence type="ECO:0000256" key="4">
    <source>
        <dbReference type="ARBA" id="ARBA00023136"/>
    </source>
</evidence>
<sequence length="277" mass="31067">MTQLKPYRGDYYLWHYIPSVPAAGLFAALFIIGSTYVAWQTCKTKAKFCIVFIIGGLFEVVGYCARAAAKDKTDQLMPYVIQSIFILLAPALFAASVYMVLGRLIRSLGAERHSIVPIRWLTKIFVCGDVVSFLVQGTGGGIMTTADSTKTGEYIILGGLFVQIIIFALFGITAAIFHSRMRQWPTGPSLETSASWEAMMVMLYTVSVLIMVRSIFRVIEYAMGYNGFLLKNEWTLYVFDALPMFGVVAVFCWWFPGHPKPRKPADYEMAQETSQEM</sequence>
<evidence type="ECO:0000256" key="5">
    <source>
        <dbReference type="SAM" id="Phobius"/>
    </source>
</evidence>
<name>A0A9P9AUV7_9HYPO</name>
<organism evidence="6 7">
    <name type="scientific">Thelonectria olida</name>
    <dbReference type="NCBI Taxonomy" id="1576542"/>
    <lineage>
        <taxon>Eukaryota</taxon>
        <taxon>Fungi</taxon>
        <taxon>Dikarya</taxon>
        <taxon>Ascomycota</taxon>
        <taxon>Pezizomycotina</taxon>
        <taxon>Sordariomycetes</taxon>
        <taxon>Hypocreomycetidae</taxon>
        <taxon>Hypocreales</taxon>
        <taxon>Nectriaceae</taxon>
        <taxon>Thelonectria</taxon>
    </lineage>
</organism>
<dbReference type="AlphaFoldDB" id="A0A9P9AUV7"/>
<dbReference type="PANTHER" id="PTHR31465:SF27">
    <property type="entry name" value="DOMAIN PROTEIN, PUTATIVE (AFU_ORTHOLOGUE AFUA_3G01030)-RELATED"/>
    <property type="match status" value="1"/>
</dbReference>
<protein>
    <submittedName>
        <fullName evidence="6">RTA1 like protein-domain-containing protein</fullName>
    </submittedName>
</protein>
<feature type="transmembrane region" description="Helical" evidence="5">
    <location>
        <begin position="236"/>
        <end position="255"/>
    </location>
</feature>
<evidence type="ECO:0000256" key="3">
    <source>
        <dbReference type="ARBA" id="ARBA00022989"/>
    </source>
</evidence>
<evidence type="ECO:0000313" key="7">
    <source>
        <dbReference type="Proteomes" id="UP000777438"/>
    </source>
</evidence>
<keyword evidence="7" id="KW-1185">Reference proteome</keyword>
<feature type="transmembrane region" description="Helical" evidence="5">
    <location>
        <begin position="20"/>
        <end position="39"/>
    </location>
</feature>
<keyword evidence="3 5" id="KW-1133">Transmembrane helix</keyword>
<feature type="transmembrane region" description="Helical" evidence="5">
    <location>
        <begin position="154"/>
        <end position="177"/>
    </location>
</feature>
<dbReference type="InterPro" id="IPR007568">
    <property type="entry name" value="RTA1"/>
</dbReference>
<gene>
    <name evidence="6" type="ORF">B0T10DRAFT_525988</name>
</gene>
<comment type="caution">
    <text evidence="6">The sequence shown here is derived from an EMBL/GenBank/DDBJ whole genome shotgun (WGS) entry which is preliminary data.</text>
</comment>
<evidence type="ECO:0000313" key="6">
    <source>
        <dbReference type="EMBL" id="KAH6896528.1"/>
    </source>
</evidence>
<dbReference type="OrthoDB" id="3358017at2759"/>
<dbReference type="EMBL" id="JAGPYM010000003">
    <property type="protein sequence ID" value="KAH6896528.1"/>
    <property type="molecule type" value="Genomic_DNA"/>
</dbReference>
<reference evidence="6 7" key="1">
    <citation type="journal article" date="2021" name="Nat. Commun.">
        <title>Genetic determinants of endophytism in the Arabidopsis root mycobiome.</title>
        <authorList>
            <person name="Mesny F."/>
            <person name="Miyauchi S."/>
            <person name="Thiergart T."/>
            <person name="Pickel B."/>
            <person name="Atanasova L."/>
            <person name="Karlsson M."/>
            <person name="Huettel B."/>
            <person name="Barry K.W."/>
            <person name="Haridas S."/>
            <person name="Chen C."/>
            <person name="Bauer D."/>
            <person name="Andreopoulos W."/>
            <person name="Pangilinan J."/>
            <person name="LaButti K."/>
            <person name="Riley R."/>
            <person name="Lipzen A."/>
            <person name="Clum A."/>
            <person name="Drula E."/>
            <person name="Henrissat B."/>
            <person name="Kohler A."/>
            <person name="Grigoriev I.V."/>
            <person name="Martin F.M."/>
            <person name="Hacquard S."/>
        </authorList>
    </citation>
    <scope>NUCLEOTIDE SEQUENCE [LARGE SCALE GENOMIC DNA]</scope>
    <source>
        <strain evidence="6 7">MPI-CAGE-CH-0241</strain>
    </source>
</reference>
<proteinExistence type="predicted"/>
<evidence type="ECO:0000256" key="1">
    <source>
        <dbReference type="ARBA" id="ARBA00004141"/>
    </source>
</evidence>
<evidence type="ECO:0000256" key="2">
    <source>
        <dbReference type="ARBA" id="ARBA00022692"/>
    </source>
</evidence>
<keyword evidence="4 5" id="KW-0472">Membrane</keyword>
<comment type="subcellular location">
    <subcellularLocation>
        <location evidence="1">Membrane</location>
        <topology evidence="1">Multi-pass membrane protein</topology>
    </subcellularLocation>
</comment>